<dbReference type="EMBL" id="FMWP01000017">
    <property type="protein sequence ID" value="SCZ91946.1"/>
    <property type="molecule type" value="Genomic_DNA"/>
</dbReference>
<accession>A0A2X0KLD5</accession>
<feature type="compositionally biased region" description="Polar residues" evidence="1">
    <location>
        <begin position="104"/>
        <end position="114"/>
    </location>
</feature>
<gene>
    <name evidence="2" type="ORF">BZ3500_MVSOF-1268-A1-R1_CHR5-3G08238</name>
</gene>
<protein>
    <submittedName>
        <fullName evidence="2">BZ3500_MvSof-1268-A1-R1_Chr5-3g08238 protein</fullName>
    </submittedName>
</protein>
<reference evidence="3" key="1">
    <citation type="submission" date="2016-10" db="EMBL/GenBank/DDBJ databases">
        <authorList>
            <person name="Jeantristanb JTB J.-T."/>
            <person name="Ricardo R."/>
        </authorList>
    </citation>
    <scope>NUCLEOTIDE SEQUENCE [LARGE SCALE GENOMIC DNA]</scope>
</reference>
<dbReference type="Proteomes" id="UP000249723">
    <property type="component" value="Unassembled WGS sequence"/>
</dbReference>
<evidence type="ECO:0000256" key="1">
    <source>
        <dbReference type="SAM" id="MobiDB-lite"/>
    </source>
</evidence>
<dbReference type="STRING" id="289078.A0A2X0KLD5"/>
<keyword evidence="3" id="KW-1185">Reference proteome</keyword>
<sequence>MSGAARLGLADIAHRTLVTGLAGLSVCTSSHPRGASGTGASMTLSYWLTRHLIPTTSGASDGLYGMYRIHTHTMQAGEEAWKKHLDDEAKVKSGSAFVADDGSHSSAPPATTSEIPRHRF</sequence>
<organism evidence="2 3">
    <name type="scientific">Microbotryum saponariae</name>
    <dbReference type="NCBI Taxonomy" id="289078"/>
    <lineage>
        <taxon>Eukaryota</taxon>
        <taxon>Fungi</taxon>
        <taxon>Dikarya</taxon>
        <taxon>Basidiomycota</taxon>
        <taxon>Pucciniomycotina</taxon>
        <taxon>Microbotryomycetes</taxon>
        <taxon>Microbotryales</taxon>
        <taxon>Microbotryaceae</taxon>
        <taxon>Microbotryum</taxon>
    </lineage>
</organism>
<feature type="region of interest" description="Disordered" evidence="1">
    <location>
        <begin position="93"/>
        <end position="120"/>
    </location>
</feature>
<proteinExistence type="predicted"/>
<evidence type="ECO:0000313" key="2">
    <source>
        <dbReference type="EMBL" id="SCZ91946.1"/>
    </source>
</evidence>
<dbReference type="AlphaFoldDB" id="A0A2X0KLD5"/>
<evidence type="ECO:0000313" key="3">
    <source>
        <dbReference type="Proteomes" id="UP000249723"/>
    </source>
</evidence>
<dbReference type="OrthoDB" id="7961613at2759"/>
<name>A0A2X0KLD5_9BASI</name>